<keyword evidence="1" id="KW-0732">Signal</keyword>
<keyword evidence="3" id="KW-1185">Reference proteome</keyword>
<sequence>MKKVIVSMCTAFAFSIGLAAIPVSAVEKQAPMQEREIQLTAGQKEELKQIHKNLLEEKKKLIRKYVEFEMITEETGDRIIKRYEDHYKMVEQNGFLMPHHHFHNKRWKQK</sequence>
<dbReference type="RefSeq" id="WP_117321518.1">
    <property type="nucleotide sequence ID" value="NZ_QVTD01000003.1"/>
</dbReference>
<dbReference type="EMBL" id="QVTD01000003">
    <property type="protein sequence ID" value="RFU65343.1"/>
    <property type="molecule type" value="Genomic_DNA"/>
</dbReference>
<proteinExistence type="predicted"/>
<feature type="signal peptide" evidence="1">
    <location>
        <begin position="1"/>
        <end position="19"/>
    </location>
</feature>
<dbReference type="Proteomes" id="UP000262939">
    <property type="component" value="Unassembled WGS sequence"/>
</dbReference>
<feature type="chain" id="PRO_5038951305" evidence="1">
    <location>
        <begin position="20"/>
        <end position="110"/>
    </location>
</feature>
<reference evidence="2 3" key="1">
    <citation type="submission" date="2018-08" db="EMBL/GenBank/DDBJ databases">
        <title>Bacillus chawlae sp. nov., Bacillus glennii sp. nov., and Bacillus saganii sp. nov. Isolated from the Vehicle Assembly Building at Kennedy Space Center where the Viking Spacecraft were Assembled.</title>
        <authorList>
            <person name="Seuylemezian A."/>
            <person name="Vaishampayan P."/>
        </authorList>
    </citation>
    <scope>NUCLEOTIDE SEQUENCE [LARGE SCALE GENOMIC DNA]</scope>
    <source>
        <strain evidence="2 3">V44-8</strain>
    </source>
</reference>
<accession>A0A372LGA9</accession>
<evidence type="ECO:0000313" key="2">
    <source>
        <dbReference type="EMBL" id="RFU65343.1"/>
    </source>
</evidence>
<dbReference type="AlphaFoldDB" id="A0A372LGA9"/>
<comment type="caution">
    <text evidence="2">The sequence shown here is derived from an EMBL/GenBank/DDBJ whole genome shotgun (WGS) entry which is preliminary data.</text>
</comment>
<dbReference type="InterPro" id="IPR024485">
    <property type="entry name" value="DUF2680"/>
</dbReference>
<name>A0A372LGA9_9BACI</name>
<organism evidence="2 3">
    <name type="scientific">Peribacillus glennii</name>
    <dbReference type="NCBI Taxonomy" id="2303991"/>
    <lineage>
        <taxon>Bacteria</taxon>
        <taxon>Bacillati</taxon>
        <taxon>Bacillota</taxon>
        <taxon>Bacilli</taxon>
        <taxon>Bacillales</taxon>
        <taxon>Bacillaceae</taxon>
        <taxon>Peribacillus</taxon>
    </lineage>
</organism>
<gene>
    <name evidence="2" type="ORF">D0466_05445</name>
</gene>
<evidence type="ECO:0000256" key="1">
    <source>
        <dbReference type="SAM" id="SignalP"/>
    </source>
</evidence>
<dbReference type="Pfam" id="PF10925">
    <property type="entry name" value="DUF2680"/>
    <property type="match status" value="1"/>
</dbReference>
<evidence type="ECO:0000313" key="3">
    <source>
        <dbReference type="Proteomes" id="UP000262939"/>
    </source>
</evidence>
<dbReference type="OrthoDB" id="2883543at2"/>
<protein>
    <submittedName>
        <fullName evidence="2">DUF2680 domain-containing protein</fullName>
    </submittedName>
</protein>